<evidence type="ECO:0000256" key="5">
    <source>
        <dbReference type="ARBA" id="ARBA00023274"/>
    </source>
</evidence>
<name>A0A077WT51_9FUNG</name>
<dbReference type="OrthoDB" id="4136894at2759"/>
<dbReference type="PANTHER" id="PTHR28236:SF1">
    <property type="entry name" value="LARGE RIBOSOMAL SUBUNIT PROTEIN ML53"/>
    <property type="match status" value="1"/>
</dbReference>
<evidence type="ECO:0000313" key="7">
    <source>
        <dbReference type="EMBL" id="CDS09857.1"/>
    </source>
</evidence>
<dbReference type="GO" id="GO:0005762">
    <property type="term" value="C:mitochondrial large ribosomal subunit"/>
    <property type="evidence" value="ECO:0007669"/>
    <property type="project" value="TreeGrafter"/>
</dbReference>
<evidence type="ECO:0000256" key="4">
    <source>
        <dbReference type="ARBA" id="ARBA00023128"/>
    </source>
</evidence>
<dbReference type="InterPro" id="IPR019716">
    <property type="entry name" value="Ribosomal_mL53"/>
</dbReference>
<dbReference type="InterPro" id="IPR042776">
    <property type="entry name" value="Ribosomal_mL53_fung"/>
</dbReference>
<dbReference type="AlphaFoldDB" id="A0A077WT51"/>
<keyword evidence="4" id="KW-0496">Mitochondrion</keyword>
<dbReference type="GO" id="GO:0003735">
    <property type="term" value="F:structural constituent of ribosome"/>
    <property type="evidence" value="ECO:0007669"/>
    <property type="project" value="TreeGrafter"/>
</dbReference>
<dbReference type="PANTHER" id="PTHR28236">
    <property type="entry name" value="54S RIBOSOMAL PROTEIN L44, MITOCHONDRIAL"/>
    <property type="match status" value="1"/>
</dbReference>
<gene>
    <name evidence="7" type="ORF">LRAMOSA02534</name>
</gene>
<evidence type="ECO:0000256" key="3">
    <source>
        <dbReference type="ARBA" id="ARBA00022980"/>
    </source>
</evidence>
<sequence length="100" mass="11387">MLVKQISEIKVALAPFNKASRASRLFLNRVNTDETRKINPAIKISTQFLQDAKAPSRIDVVYRDGKKMGLETDKMNIDSVMELVNKHAKKLDEVEQANSW</sequence>
<accession>A0A077WT51</accession>
<organism evidence="7">
    <name type="scientific">Lichtheimia ramosa</name>
    <dbReference type="NCBI Taxonomy" id="688394"/>
    <lineage>
        <taxon>Eukaryota</taxon>
        <taxon>Fungi</taxon>
        <taxon>Fungi incertae sedis</taxon>
        <taxon>Mucoromycota</taxon>
        <taxon>Mucoromycotina</taxon>
        <taxon>Mucoromycetes</taxon>
        <taxon>Mucorales</taxon>
        <taxon>Lichtheimiaceae</taxon>
        <taxon>Lichtheimia</taxon>
    </lineage>
</organism>
<proteinExistence type="inferred from homology"/>
<reference evidence="7" key="1">
    <citation type="journal article" date="2014" name="Genome Announc.">
        <title>De novo whole-genome sequence and genome annotation of Lichtheimia ramosa.</title>
        <authorList>
            <person name="Linde J."/>
            <person name="Schwartze V."/>
            <person name="Binder U."/>
            <person name="Lass-Florl C."/>
            <person name="Voigt K."/>
            <person name="Horn F."/>
        </authorList>
    </citation>
    <scope>NUCLEOTIDE SEQUENCE</scope>
    <source>
        <strain evidence="7">JMRC FSU:6197</strain>
    </source>
</reference>
<protein>
    <recommendedName>
        <fullName evidence="6">Large ribosomal subunit protein mL53</fullName>
    </recommendedName>
</protein>
<evidence type="ECO:0000256" key="6">
    <source>
        <dbReference type="ARBA" id="ARBA00035180"/>
    </source>
</evidence>
<dbReference type="Pfam" id="PF10780">
    <property type="entry name" value="MRP_L53"/>
    <property type="match status" value="1"/>
</dbReference>
<keyword evidence="3" id="KW-0689">Ribosomal protein</keyword>
<evidence type="ECO:0000256" key="1">
    <source>
        <dbReference type="ARBA" id="ARBA00004173"/>
    </source>
</evidence>
<comment type="subcellular location">
    <subcellularLocation>
        <location evidence="1">Mitochondrion</location>
    </subcellularLocation>
</comment>
<dbReference type="EMBL" id="LK023335">
    <property type="protein sequence ID" value="CDS09857.1"/>
    <property type="molecule type" value="Genomic_DNA"/>
</dbReference>
<dbReference type="Gene3D" id="3.40.30.10">
    <property type="entry name" value="Glutaredoxin"/>
    <property type="match status" value="1"/>
</dbReference>
<keyword evidence="5" id="KW-0687">Ribonucleoprotein</keyword>
<comment type="similarity">
    <text evidence="2">Belongs to the mitochondrion-specific ribosomal protein mL53 family.</text>
</comment>
<evidence type="ECO:0000256" key="2">
    <source>
        <dbReference type="ARBA" id="ARBA00005557"/>
    </source>
</evidence>